<evidence type="ECO:0000313" key="2">
    <source>
        <dbReference type="Proteomes" id="UP000236291"/>
    </source>
</evidence>
<protein>
    <submittedName>
        <fullName evidence="1">Uncharacterized protein</fullName>
    </submittedName>
</protein>
<accession>A0A2K3KSI3</accession>
<reference evidence="1 2" key="2">
    <citation type="journal article" date="2017" name="Front. Plant Sci.">
        <title>Gene Classification and Mining of Molecular Markers Useful in Red Clover (Trifolium pratense) Breeding.</title>
        <authorList>
            <person name="Istvanek J."/>
            <person name="Dluhosova J."/>
            <person name="Dluhos P."/>
            <person name="Patkova L."/>
            <person name="Nedelnik J."/>
            <person name="Repkova J."/>
        </authorList>
    </citation>
    <scope>NUCLEOTIDE SEQUENCE [LARGE SCALE GENOMIC DNA]</scope>
    <source>
        <strain evidence="2">cv. Tatra</strain>
        <tissue evidence="1">Young leaves</tissue>
    </source>
</reference>
<sequence>DFVDSFVGTRFDVADDFVEASPMVAEVEAQDMLVVGVGEPPMVSALGKLVTGTTDGCLPSLTRFSLETYFKFASSIGKLLAGLRSKEDEGVR</sequence>
<proteinExistence type="predicted"/>
<evidence type="ECO:0000313" key="1">
    <source>
        <dbReference type="EMBL" id="PNX69225.1"/>
    </source>
</evidence>
<dbReference type="AlphaFoldDB" id="A0A2K3KSI3"/>
<comment type="caution">
    <text evidence="1">The sequence shown here is derived from an EMBL/GenBank/DDBJ whole genome shotgun (WGS) entry which is preliminary data.</text>
</comment>
<feature type="non-terminal residue" evidence="1">
    <location>
        <position position="1"/>
    </location>
</feature>
<name>A0A2K3KSI3_TRIPR</name>
<dbReference type="EMBL" id="ASHM01107938">
    <property type="protein sequence ID" value="PNX69225.1"/>
    <property type="molecule type" value="Genomic_DNA"/>
</dbReference>
<gene>
    <name evidence="1" type="ORF">L195_g056600</name>
</gene>
<dbReference type="Proteomes" id="UP000236291">
    <property type="component" value="Unassembled WGS sequence"/>
</dbReference>
<reference evidence="1 2" key="1">
    <citation type="journal article" date="2014" name="Am. J. Bot.">
        <title>Genome assembly and annotation for red clover (Trifolium pratense; Fabaceae).</title>
        <authorList>
            <person name="Istvanek J."/>
            <person name="Jaros M."/>
            <person name="Krenek A."/>
            <person name="Repkova J."/>
        </authorList>
    </citation>
    <scope>NUCLEOTIDE SEQUENCE [LARGE SCALE GENOMIC DNA]</scope>
    <source>
        <strain evidence="2">cv. Tatra</strain>
        <tissue evidence="1">Young leaves</tissue>
    </source>
</reference>
<organism evidence="1 2">
    <name type="scientific">Trifolium pratense</name>
    <name type="common">Red clover</name>
    <dbReference type="NCBI Taxonomy" id="57577"/>
    <lineage>
        <taxon>Eukaryota</taxon>
        <taxon>Viridiplantae</taxon>
        <taxon>Streptophyta</taxon>
        <taxon>Embryophyta</taxon>
        <taxon>Tracheophyta</taxon>
        <taxon>Spermatophyta</taxon>
        <taxon>Magnoliopsida</taxon>
        <taxon>eudicotyledons</taxon>
        <taxon>Gunneridae</taxon>
        <taxon>Pentapetalae</taxon>
        <taxon>rosids</taxon>
        <taxon>fabids</taxon>
        <taxon>Fabales</taxon>
        <taxon>Fabaceae</taxon>
        <taxon>Papilionoideae</taxon>
        <taxon>50 kb inversion clade</taxon>
        <taxon>NPAAA clade</taxon>
        <taxon>Hologalegina</taxon>
        <taxon>IRL clade</taxon>
        <taxon>Trifolieae</taxon>
        <taxon>Trifolium</taxon>
    </lineage>
</organism>